<dbReference type="InterPro" id="IPR052927">
    <property type="entry name" value="DCC_oxidoreductase"/>
</dbReference>
<evidence type="ECO:0000313" key="1">
    <source>
        <dbReference type="EMBL" id="QDU60779.1"/>
    </source>
</evidence>
<dbReference type="RefSeq" id="WP_145257152.1">
    <property type="nucleotide sequence ID" value="NZ_CP036279.1"/>
</dbReference>
<dbReference type="PANTHER" id="PTHR33639">
    <property type="entry name" value="THIOL-DISULFIDE OXIDOREDUCTASE DCC"/>
    <property type="match status" value="1"/>
</dbReference>
<keyword evidence="2" id="KW-1185">Reference proteome</keyword>
<protein>
    <recommendedName>
        <fullName evidence="3">Thiol-disulfide oxidoreductase DCC</fullName>
    </recommendedName>
</protein>
<organism evidence="1 2">
    <name type="scientific">Kolteria novifilia</name>
    <dbReference type="NCBI Taxonomy" id="2527975"/>
    <lineage>
        <taxon>Bacteria</taxon>
        <taxon>Pseudomonadati</taxon>
        <taxon>Planctomycetota</taxon>
        <taxon>Planctomycetia</taxon>
        <taxon>Kolteriales</taxon>
        <taxon>Kolteriaceae</taxon>
        <taxon>Kolteria</taxon>
    </lineage>
</organism>
<dbReference type="KEGG" id="knv:Pan216_16310"/>
<dbReference type="EMBL" id="CP036279">
    <property type="protein sequence ID" value="QDU60779.1"/>
    <property type="molecule type" value="Genomic_DNA"/>
</dbReference>
<reference evidence="1 2" key="1">
    <citation type="submission" date="2019-02" db="EMBL/GenBank/DDBJ databases">
        <title>Deep-cultivation of Planctomycetes and their phenomic and genomic characterization uncovers novel biology.</title>
        <authorList>
            <person name="Wiegand S."/>
            <person name="Jogler M."/>
            <person name="Boedeker C."/>
            <person name="Pinto D."/>
            <person name="Vollmers J."/>
            <person name="Rivas-Marin E."/>
            <person name="Kohn T."/>
            <person name="Peeters S.H."/>
            <person name="Heuer A."/>
            <person name="Rast P."/>
            <person name="Oberbeckmann S."/>
            <person name="Bunk B."/>
            <person name="Jeske O."/>
            <person name="Meyerdierks A."/>
            <person name="Storesund J.E."/>
            <person name="Kallscheuer N."/>
            <person name="Luecker S."/>
            <person name="Lage O.M."/>
            <person name="Pohl T."/>
            <person name="Merkel B.J."/>
            <person name="Hornburger P."/>
            <person name="Mueller R.-W."/>
            <person name="Bruemmer F."/>
            <person name="Labrenz M."/>
            <person name="Spormann A.M."/>
            <person name="Op den Camp H."/>
            <person name="Overmann J."/>
            <person name="Amann R."/>
            <person name="Jetten M.S.M."/>
            <person name="Mascher T."/>
            <person name="Medema M.H."/>
            <person name="Devos D.P."/>
            <person name="Kaster A.-K."/>
            <person name="Ovreas L."/>
            <person name="Rohde M."/>
            <person name="Galperin M.Y."/>
            <person name="Jogler C."/>
        </authorList>
    </citation>
    <scope>NUCLEOTIDE SEQUENCE [LARGE SCALE GENOMIC DNA]</scope>
    <source>
        <strain evidence="1 2">Pan216</strain>
    </source>
</reference>
<dbReference type="Pfam" id="PF04134">
    <property type="entry name" value="DCC1-like"/>
    <property type="match status" value="1"/>
</dbReference>
<dbReference type="Proteomes" id="UP000317093">
    <property type="component" value="Chromosome"/>
</dbReference>
<dbReference type="InterPro" id="IPR007263">
    <property type="entry name" value="DCC1-like"/>
</dbReference>
<dbReference type="GO" id="GO:0015035">
    <property type="term" value="F:protein-disulfide reductase activity"/>
    <property type="evidence" value="ECO:0007669"/>
    <property type="project" value="InterPro"/>
</dbReference>
<sequence>MAEDSERTTTQPAIETLLAEHPVLMFDGVCHLCQGSVKFIVKRDPGERFRFVSLQSDLGRRLLVEHGLDPDQLSSVVLLWNGVCSTKSTAALRVAGLLRCPFPLLGVFWILPRFVRDAVYSLIARNRYRWFGRDDACMVPTPELRSRFLDT</sequence>
<dbReference type="PANTHER" id="PTHR33639:SF2">
    <property type="entry name" value="DUF393 DOMAIN-CONTAINING PROTEIN"/>
    <property type="match status" value="1"/>
</dbReference>
<dbReference type="AlphaFoldDB" id="A0A518B1C2"/>
<evidence type="ECO:0008006" key="3">
    <source>
        <dbReference type="Google" id="ProtNLM"/>
    </source>
</evidence>
<evidence type="ECO:0000313" key="2">
    <source>
        <dbReference type="Proteomes" id="UP000317093"/>
    </source>
</evidence>
<name>A0A518B1C2_9BACT</name>
<dbReference type="OrthoDB" id="9785438at2"/>
<accession>A0A518B1C2</accession>
<gene>
    <name evidence="1" type="ORF">Pan216_16310</name>
</gene>
<proteinExistence type="predicted"/>